<dbReference type="InterPro" id="IPR035996">
    <property type="entry name" value="4pyrrol_Methylase_sf"/>
</dbReference>
<feature type="domain" description="Tetrapyrrole methylase" evidence="9">
    <location>
        <begin position="13"/>
        <end position="220"/>
    </location>
</feature>
<gene>
    <name evidence="10" type="ORF">GGR42_001305</name>
</gene>
<evidence type="ECO:0000256" key="8">
    <source>
        <dbReference type="RuleBase" id="RU003960"/>
    </source>
</evidence>
<dbReference type="PROSITE" id="PS00839">
    <property type="entry name" value="SUMT_1"/>
    <property type="match status" value="1"/>
</dbReference>
<evidence type="ECO:0000313" key="10">
    <source>
        <dbReference type="EMBL" id="NJB70843.1"/>
    </source>
</evidence>
<comment type="pathway">
    <text evidence="7">Porphyrin-containing compound metabolism; siroheme biosynthesis; precorrin-2 from uroporphyrinogen III: step 1/1.</text>
</comment>
<dbReference type="Gene3D" id="3.40.1010.10">
    <property type="entry name" value="Cobalt-precorrin-4 Transmethylase, Domain 1"/>
    <property type="match status" value="1"/>
</dbReference>
<proteinExistence type="inferred from homology"/>
<dbReference type="GO" id="GO:0004851">
    <property type="term" value="F:uroporphyrin-III C-methyltransferase activity"/>
    <property type="evidence" value="ECO:0007669"/>
    <property type="project" value="UniProtKB-EC"/>
</dbReference>
<dbReference type="NCBIfam" id="NF004790">
    <property type="entry name" value="PRK06136.1"/>
    <property type="match status" value="1"/>
</dbReference>
<evidence type="ECO:0000256" key="4">
    <source>
        <dbReference type="ARBA" id="ARBA00022679"/>
    </source>
</evidence>
<dbReference type="CDD" id="cd11642">
    <property type="entry name" value="SUMT"/>
    <property type="match status" value="1"/>
</dbReference>
<dbReference type="AlphaFoldDB" id="A0A846QX70"/>
<evidence type="ECO:0000256" key="1">
    <source>
        <dbReference type="ARBA" id="ARBA00005879"/>
    </source>
</evidence>
<protein>
    <recommendedName>
        <fullName evidence="2">uroporphyrinogen-III C-methyltransferase</fullName>
        <ecNumber evidence="2">2.1.1.107</ecNumber>
    </recommendedName>
</protein>
<dbReference type="GO" id="GO:0019354">
    <property type="term" value="P:siroheme biosynthetic process"/>
    <property type="evidence" value="ECO:0007669"/>
    <property type="project" value="InterPro"/>
</dbReference>
<dbReference type="InterPro" id="IPR050161">
    <property type="entry name" value="Siro_Cobalamin_biosynth"/>
</dbReference>
<evidence type="ECO:0000313" key="11">
    <source>
        <dbReference type="Proteomes" id="UP000590442"/>
    </source>
</evidence>
<reference evidence="10 11" key="1">
    <citation type="submission" date="2020-03" db="EMBL/GenBank/DDBJ databases">
        <title>Genomic Encyclopedia of Type Strains, Phase IV (KMG-IV): sequencing the most valuable type-strain genomes for metagenomic binning, comparative biology and taxonomic classification.</title>
        <authorList>
            <person name="Goeker M."/>
        </authorList>
    </citation>
    <scope>NUCLEOTIDE SEQUENCE [LARGE SCALE GENOMIC DNA]</scope>
    <source>
        <strain evidence="10 11">DSM 29762</strain>
    </source>
</reference>
<dbReference type="PANTHER" id="PTHR45790">
    <property type="entry name" value="SIROHEME SYNTHASE-RELATED"/>
    <property type="match status" value="1"/>
</dbReference>
<dbReference type="InterPro" id="IPR003043">
    <property type="entry name" value="Uropor_MeTrfase_CS"/>
</dbReference>
<dbReference type="NCBIfam" id="TIGR01469">
    <property type="entry name" value="cobA_cysG_Cterm"/>
    <property type="match status" value="1"/>
</dbReference>
<dbReference type="SUPFAM" id="SSF53790">
    <property type="entry name" value="Tetrapyrrole methylase"/>
    <property type="match status" value="1"/>
</dbReference>
<keyword evidence="3 8" id="KW-0489">Methyltransferase</keyword>
<comment type="similarity">
    <text evidence="1 8">Belongs to the precorrin methyltransferase family.</text>
</comment>
<dbReference type="InterPro" id="IPR014776">
    <property type="entry name" value="4pyrrole_Mease_sub2"/>
</dbReference>
<dbReference type="InterPro" id="IPR006366">
    <property type="entry name" value="CobA/CysG_C"/>
</dbReference>
<evidence type="ECO:0000256" key="6">
    <source>
        <dbReference type="ARBA" id="ARBA00023244"/>
    </source>
</evidence>
<organism evidence="10 11">
    <name type="scientific">Saonia flava</name>
    <dbReference type="NCBI Taxonomy" id="523696"/>
    <lineage>
        <taxon>Bacteria</taxon>
        <taxon>Pseudomonadati</taxon>
        <taxon>Bacteroidota</taxon>
        <taxon>Flavobacteriia</taxon>
        <taxon>Flavobacteriales</taxon>
        <taxon>Flavobacteriaceae</taxon>
        <taxon>Saonia</taxon>
    </lineage>
</organism>
<keyword evidence="6" id="KW-0627">Porphyrin biosynthesis</keyword>
<dbReference type="Proteomes" id="UP000590442">
    <property type="component" value="Unassembled WGS sequence"/>
</dbReference>
<dbReference type="EMBL" id="JAATJJ010000001">
    <property type="protein sequence ID" value="NJB70843.1"/>
    <property type="molecule type" value="Genomic_DNA"/>
</dbReference>
<keyword evidence="11" id="KW-1185">Reference proteome</keyword>
<dbReference type="GO" id="GO:0032259">
    <property type="term" value="P:methylation"/>
    <property type="evidence" value="ECO:0007669"/>
    <property type="project" value="UniProtKB-KW"/>
</dbReference>
<evidence type="ECO:0000256" key="2">
    <source>
        <dbReference type="ARBA" id="ARBA00012162"/>
    </source>
</evidence>
<evidence type="ECO:0000256" key="7">
    <source>
        <dbReference type="ARBA" id="ARBA00025705"/>
    </source>
</evidence>
<evidence type="ECO:0000256" key="3">
    <source>
        <dbReference type="ARBA" id="ARBA00022603"/>
    </source>
</evidence>
<dbReference type="Gene3D" id="3.30.950.10">
    <property type="entry name" value="Methyltransferase, Cobalt-precorrin-4 Transmethylase, Domain 2"/>
    <property type="match status" value="1"/>
</dbReference>
<dbReference type="FunFam" id="3.40.1010.10:FF:000001">
    <property type="entry name" value="Siroheme synthase"/>
    <property type="match status" value="1"/>
</dbReference>
<sequence length="261" mass="28202">MDNNKKSYYSRGKLTVVGAGPGDAELITLKGVKALQDANVVLYDALVNPELLDFAQNAEKIFVGKRKGCYAYQQEQINELIVAKAQTHGHVVRLKGGDPFVFGRGSEEMLYAAEHGLEVAMVPGISSSVAVPASQNIPVTKRGASESFWVITGTNKEHKLSKDVSLAAKSSATVIILMGMSKLPEIVELFISEGKSETPVAVIQSGTTNEEKIGIGNISSILEVVESRNLSNPAIIVIGEVVRHREQIVQIQQEFLSNRIS</sequence>
<dbReference type="PROSITE" id="PS00840">
    <property type="entry name" value="SUMT_2"/>
    <property type="match status" value="1"/>
</dbReference>
<comment type="caution">
    <text evidence="10">The sequence shown here is derived from an EMBL/GenBank/DDBJ whole genome shotgun (WGS) entry which is preliminary data.</text>
</comment>
<dbReference type="InterPro" id="IPR014777">
    <property type="entry name" value="4pyrrole_Mease_sub1"/>
</dbReference>
<dbReference type="Pfam" id="PF00590">
    <property type="entry name" value="TP_methylase"/>
    <property type="match status" value="1"/>
</dbReference>
<keyword evidence="4 8" id="KW-0808">Transferase</keyword>
<keyword evidence="5" id="KW-0949">S-adenosyl-L-methionine</keyword>
<dbReference type="InterPro" id="IPR000878">
    <property type="entry name" value="4pyrrol_Mease"/>
</dbReference>
<evidence type="ECO:0000256" key="5">
    <source>
        <dbReference type="ARBA" id="ARBA00022691"/>
    </source>
</evidence>
<dbReference type="EC" id="2.1.1.107" evidence="2"/>
<dbReference type="RefSeq" id="WP_167962063.1">
    <property type="nucleotide sequence ID" value="NZ_JAATJJ010000001.1"/>
</dbReference>
<accession>A0A846QX70</accession>
<evidence type="ECO:0000259" key="9">
    <source>
        <dbReference type="Pfam" id="PF00590"/>
    </source>
</evidence>
<dbReference type="PANTHER" id="PTHR45790:SF3">
    <property type="entry name" value="S-ADENOSYL-L-METHIONINE-DEPENDENT UROPORPHYRINOGEN III METHYLTRANSFERASE, CHLOROPLASTIC"/>
    <property type="match status" value="1"/>
</dbReference>
<name>A0A846QX70_9FLAO</name>